<dbReference type="InterPro" id="IPR011234">
    <property type="entry name" value="Fumarylacetoacetase-like_C"/>
</dbReference>
<dbReference type="AlphaFoldDB" id="A0A8H3FXC7"/>
<evidence type="ECO:0000313" key="5">
    <source>
        <dbReference type="Proteomes" id="UP000664169"/>
    </source>
</evidence>
<dbReference type="OrthoDB" id="411064at2759"/>
<dbReference type="SUPFAM" id="SSF56529">
    <property type="entry name" value="FAH"/>
    <property type="match status" value="1"/>
</dbReference>
<proteinExistence type="inferred from homology"/>
<dbReference type="GO" id="GO:0050163">
    <property type="term" value="F:oxaloacetate tautomerase activity"/>
    <property type="evidence" value="ECO:0007669"/>
    <property type="project" value="UniProtKB-ARBA"/>
</dbReference>
<organism evidence="4 5">
    <name type="scientific">Gomphillus americanus</name>
    <dbReference type="NCBI Taxonomy" id="1940652"/>
    <lineage>
        <taxon>Eukaryota</taxon>
        <taxon>Fungi</taxon>
        <taxon>Dikarya</taxon>
        <taxon>Ascomycota</taxon>
        <taxon>Pezizomycotina</taxon>
        <taxon>Lecanoromycetes</taxon>
        <taxon>OSLEUM clade</taxon>
        <taxon>Ostropomycetidae</taxon>
        <taxon>Ostropales</taxon>
        <taxon>Graphidaceae</taxon>
        <taxon>Gomphilloideae</taxon>
        <taxon>Gomphillus</taxon>
    </lineage>
</organism>
<dbReference type="PANTHER" id="PTHR11820:SF112">
    <property type="entry name" value="FUMARYLACETOACETATE HYDROLASE FAMILY PROTEIN (AFU_ORTHOLOGUE AFUA_1G02370)-RELATED"/>
    <property type="match status" value="1"/>
</dbReference>
<feature type="domain" description="Fumarylacetoacetase-like C-terminal" evidence="3">
    <location>
        <begin position="75"/>
        <end position="285"/>
    </location>
</feature>
<keyword evidence="2" id="KW-0479">Metal-binding</keyword>
<dbReference type="GO" id="GO:0006107">
    <property type="term" value="P:oxaloacetate metabolic process"/>
    <property type="evidence" value="ECO:0007669"/>
    <property type="project" value="UniProtKB-ARBA"/>
</dbReference>
<evidence type="ECO:0000256" key="1">
    <source>
        <dbReference type="ARBA" id="ARBA00010211"/>
    </source>
</evidence>
<dbReference type="GO" id="GO:0046872">
    <property type="term" value="F:metal ion binding"/>
    <property type="evidence" value="ECO:0007669"/>
    <property type="project" value="UniProtKB-KW"/>
</dbReference>
<dbReference type="PANTHER" id="PTHR11820">
    <property type="entry name" value="ACYLPYRUVASE"/>
    <property type="match status" value="1"/>
</dbReference>
<dbReference type="FunFam" id="3.90.850.10:FF:000002">
    <property type="entry name" value="2-hydroxyhepta-2,4-diene-1,7-dioate isomerase"/>
    <property type="match status" value="1"/>
</dbReference>
<dbReference type="Pfam" id="PF01557">
    <property type="entry name" value="FAA_hydrolase"/>
    <property type="match status" value="1"/>
</dbReference>
<protein>
    <recommendedName>
        <fullName evidence="3">Fumarylacetoacetase-like C-terminal domain-containing protein</fullName>
    </recommendedName>
</protein>
<dbReference type="Proteomes" id="UP000664169">
    <property type="component" value="Unassembled WGS sequence"/>
</dbReference>
<dbReference type="InterPro" id="IPR036663">
    <property type="entry name" value="Fumarylacetoacetase_C_sf"/>
</dbReference>
<accession>A0A8H3FXC7</accession>
<evidence type="ECO:0000313" key="4">
    <source>
        <dbReference type="EMBL" id="CAF9929166.1"/>
    </source>
</evidence>
<evidence type="ECO:0000259" key="3">
    <source>
        <dbReference type="Pfam" id="PF01557"/>
    </source>
</evidence>
<dbReference type="EMBL" id="CAJPDQ010000031">
    <property type="protein sequence ID" value="CAF9929166.1"/>
    <property type="molecule type" value="Genomic_DNA"/>
</dbReference>
<dbReference type="Gene3D" id="3.90.850.10">
    <property type="entry name" value="Fumarylacetoacetase-like, C-terminal domain"/>
    <property type="match status" value="1"/>
</dbReference>
<evidence type="ECO:0000256" key="2">
    <source>
        <dbReference type="ARBA" id="ARBA00022723"/>
    </source>
</evidence>
<reference evidence="4" key="1">
    <citation type="submission" date="2021-03" db="EMBL/GenBank/DDBJ databases">
        <authorList>
            <person name="Tagirdzhanova G."/>
        </authorList>
    </citation>
    <scope>NUCLEOTIDE SEQUENCE</scope>
</reference>
<comment type="similarity">
    <text evidence="1">Belongs to the FAH family.</text>
</comment>
<sequence>MGRSLIFQRLVRFIAKDGKTYFGDAILPSSAKDISQATSARLISGDVLGDYTITENVAEISSLLSPLAASQTRTVRCLGLNYANHAKEAGMPIPKSPVLFYKPNTALSGPTDAIPVHAVAQQGTGLDYEGELVIVIGKEALNVSQAEAEEYVLGYAVGNDVSHRDWQQKWGGSQWSLGKCYNGWAPWGPAIVTKKGLPGGSLKGLRISTTVNGHVKQNELLDDMVFGVAYTVSFLSQGVTLLPGDLIFTGTPAGVQLGQHPPVWLTDGDEVKVAVDGIGGICNRMEFINDKNKAHI</sequence>
<name>A0A8H3FXC7_9LECA</name>
<gene>
    <name evidence="4" type="ORF">GOMPHAMPRED_005334</name>
</gene>
<keyword evidence="5" id="KW-1185">Reference proteome</keyword>
<comment type="caution">
    <text evidence="4">The sequence shown here is derived from an EMBL/GenBank/DDBJ whole genome shotgun (WGS) entry which is preliminary data.</text>
</comment>